<evidence type="ECO:0008006" key="3">
    <source>
        <dbReference type="Google" id="ProtNLM"/>
    </source>
</evidence>
<feature type="non-terminal residue" evidence="1">
    <location>
        <position position="1"/>
    </location>
</feature>
<proteinExistence type="predicted"/>
<comment type="caution">
    <text evidence="1">The sequence shown here is derived from an EMBL/GenBank/DDBJ whole genome shotgun (WGS) entry which is preliminary data.</text>
</comment>
<dbReference type="OrthoDB" id="6284126at2759"/>
<keyword evidence="2" id="KW-1185">Reference proteome</keyword>
<dbReference type="InterPro" id="IPR011009">
    <property type="entry name" value="Kinase-like_dom_sf"/>
</dbReference>
<dbReference type="AlphaFoldDB" id="A0A2T9Y384"/>
<dbReference type="EMBL" id="MBFS01003411">
    <property type="protein sequence ID" value="PVU86800.1"/>
    <property type="molecule type" value="Genomic_DNA"/>
</dbReference>
<name>A0A2T9Y384_9FUNG</name>
<reference evidence="1 2" key="1">
    <citation type="journal article" date="2018" name="MBio">
        <title>Comparative Genomics Reveals the Core Gene Toolbox for the Fungus-Insect Symbiosis.</title>
        <authorList>
            <person name="Wang Y."/>
            <person name="Stata M."/>
            <person name="Wang W."/>
            <person name="Stajich J.E."/>
            <person name="White M.M."/>
            <person name="Moncalvo J.M."/>
        </authorList>
    </citation>
    <scope>NUCLEOTIDE SEQUENCE [LARGE SCALE GENOMIC DNA]</scope>
    <source>
        <strain evidence="1 2">SC-DP-2</strain>
    </source>
</reference>
<sequence>SNWPDLQFMPEYKYIKKIRQLASSFKTWFEKSSVQSELYFELLSQMLEYDSKKRVSAKDALLSPIFNNQPSPVSNCLEVMQLKYPYRNVIKKE</sequence>
<dbReference type="Gene3D" id="1.10.510.10">
    <property type="entry name" value="Transferase(Phosphotransferase) domain 1"/>
    <property type="match status" value="1"/>
</dbReference>
<accession>A0A2T9Y384</accession>
<evidence type="ECO:0000313" key="1">
    <source>
        <dbReference type="EMBL" id="PVU86800.1"/>
    </source>
</evidence>
<dbReference type="STRING" id="133381.A0A2T9Y384"/>
<evidence type="ECO:0000313" key="2">
    <source>
        <dbReference type="Proteomes" id="UP000245609"/>
    </source>
</evidence>
<dbReference type="SUPFAM" id="SSF56112">
    <property type="entry name" value="Protein kinase-like (PK-like)"/>
    <property type="match status" value="1"/>
</dbReference>
<protein>
    <recommendedName>
        <fullName evidence="3">Protein kinase domain-containing protein</fullName>
    </recommendedName>
</protein>
<dbReference type="Proteomes" id="UP000245609">
    <property type="component" value="Unassembled WGS sequence"/>
</dbReference>
<organism evidence="1 2">
    <name type="scientific">Smittium megazygosporum</name>
    <dbReference type="NCBI Taxonomy" id="133381"/>
    <lineage>
        <taxon>Eukaryota</taxon>
        <taxon>Fungi</taxon>
        <taxon>Fungi incertae sedis</taxon>
        <taxon>Zoopagomycota</taxon>
        <taxon>Kickxellomycotina</taxon>
        <taxon>Harpellomycetes</taxon>
        <taxon>Harpellales</taxon>
        <taxon>Legeriomycetaceae</taxon>
        <taxon>Smittium</taxon>
    </lineage>
</organism>
<gene>
    <name evidence="1" type="ORF">BB560_006602</name>
</gene>